<protein>
    <submittedName>
        <fullName evidence="1">Uncharacterized protein</fullName>
    </submittedName>
</protein>
<dbReference type="AlphaFoldDB" id="A0A564ZC73"/>
<name>A0A564ZC73_HYMDI</name>
<evidence type="ECO:0000313" key="1">
    <source>
        <dbReference type="EMBL" id="VUZ56979.1"/>
    </source>
</evidence>
<proteinExistence type="predicted"/>
<gene>
    <name evidence="1" type="ORF">WMSIL1_LOCUS14371</name>
</gene>
<reference evidence="1 2" key="1">
    <citation type="submission" date="2019-07" db="EMBL/GenBank/DDBJ databases">
        <authorList>
            <person name="Jastrzebski P J."/>
            <person name="Paukszto L."/>
            <person name="Jastrzebski P J."/>
        </authorList>
    </citation>
    <scope>NUCLEOTIDE SEQUENCE [LARGE SCALE GENOMIC DNA]</scope>
    <source>
        <strain evidence="1 2">WMS-il1</strain>
    </source>
</reference>
<dbReference type="PROSITE" id="PS51257">
    <property type="entry name" value="PROKAR_LIPOPROTEIN"/>
    <property type="match status" value="1"/>
</dbReference>
<evidence type="ECO:0000313" key="2">
    <source>
        <dbReference type="Proteomes" id="UP000321570"/>
    </source>
</evidence>
<dbReference type="Proteomes" id="UP000321570">
    <property type="component" value="Unassembled WGS sequence"/>
</dbReference>
<accession>A0A564ZC73</accession>
<sequence>MTQKIYMNPAWTLVLGCLLLQFGLMEFLGAFSKKKVFLLTVCFNTYKYVNSVIYIDCWYFDNFGGFRSYYQYYSLDAG</sequence>
<keyword evidence="2" id="KW-1185">Reference proteome</keyword>
<organism evidence="1 2">
    <name type="scientific">Hymenolepis diminuta</name>
    <name type="common">Rat tapeworm</name>
    <dbReference type="NCBI Taxonomy" id="6216"/>
    <lineage>
        <taxon>Eukaryota</taxon>
        <taxon>Metazoa</taxon>
        <taxon>Spiralia</taxon>
        <taxon>Lophotrochozoa</taxon>
        <taxon>Platyhelminthes</taxon>
        <taxon>Cestoda</taxon>
        <taxon>Eucestoda</taxon>
        <taxon>Cyclophyllidea</taxon>
        <taxon>Hymenolepididae</taxon>
        <taxon>Hymenolepis</taxon>
    </lineage>
</organism>
<dbReference type="EMBL" id="CABIJS010000708">
    <property type="protein sequence ID" value="VUZ56979.1"/>
    <property type="molecule type" value="Genomic_DNA"/>
</dbReference>